<feature type="active site" description="Nucleophile" evidence="5">
    <location>
        <position position="358"/>
    </location>
</feature>
<comment type="caution">
    <text evidence="7">The sequence shown here is derived from an EMBL/GenBank/DDBJ whole genome shotgun (WGS) entry which is preliminary data.</text>
</comment>
<dbReference type="Proteomes" id="UP001589683">
    <property type="component" value="Unassembled WGS sequence"/>
</dbReference>
<dbReference type="GO" id="GO:0032259">
    <property type="term" value="P:methylation"/>
    <property type="evidence" value="ECO:0007669"/>
    <property type="project" value="UniProtKB-KW"/>
</dbReference>
<accession>A0ABV5JDL7</accession>
<dbReference type="PRINTS" id="PR02008">
    <property type="entry name" value="RCMTFAMILY"/>
</dbReference>
<comment type="similarity">
    <text evidence="5">Belongs to the class I-like SAM-binding methyltransferase superfamily. RsmB/NOP family.</text>
</comment>
<feature type="binding site" evidence="5">
    <location>
        <position position="305"/>
    </location>
    <ligand>
        <name>S-adenosyl-L-methionine</name>
        <dbReference type="ChEBI" id="CHEBI:59789"/>
    </ligand>
</feature>
<evidence type="ECO:0000256" key="1">
    <source>
        <dbReference type="ARBA" id="ARBA00022603"/>
    </source>
</evidence>
<evidence type="ECO:0000256" key="4">
    <source>
        <dbReference type="ARBA" id="ARBA00022884"/>
    </source>
</evidence>
<proteinExistence type="inferred from homology"/>
<dbReference type="InterPro" id="IPR029063">
    <property type="entry name" value="SAM-dependent_MTases_sf"/>
</dbReference>
<evidence type="ECO:0000259" key="6">
    <source>
        <dbReference type="PROSITE" id="PS51686"/>
    </source>
</evidence>
<keyword evidence="4 5" id="KW-0694">RNA-binding</keyword>
<dbReference type="RefSeq" id="WP_213890302.1">
    <property type="nucleotide sequence ID" value="NZ_JAGFNU010000009.1"/>
</dbReference>
<dbReference type="InterPro" id="IPR006027">
    <property type="entry name" value="NusB_RsmB_TIM44"/>
</dbReference>
<dbReference type="PANTHER" id="PTHR22807:SF61">
    <property type="entry name" value="NOL1_NOP2_SUN FAMILY PROTEIN _ ANTITERMINATION NUSB DOMAIN-CONTAINING PROTEIN"/>
    <property type="match status" value="1"/>
</dbReference>
<dbReference type="SUPFAM" id="SSF53335">
    <property type="entry name" value="S-adenosyl-L-methionine-dependent methyltransferases"/>
    <property type="match status" value="1"/>
</dbReference>
<evidence type="ECO:0000256" key="2">
    <source>
        <dbReference type="ARBA" id="ARBA00022679"/>
    </source>
</evidence>
<keyword evidence="1 5" id="KW-0489">Methyltransferase</keyword>
<gene>
    <name evidence="7" type="ORF">ACFFUT_07150</name>
</gene>
<dbReference type="EMBL" id="JBHMEA010000024">
    <property type="protein sequence ID" value="MFB9231559.1"/>
    <property type="molecule type" value="Genomic_DNA"/>
</dbReference>
<dbReference type="GO" id="GO:0008168">
    <property type="term" value="F:methyltransferase activity"/>
    <property type="evidence" value="ECO:0007669"/>
    <property type="project" value="UniProtKB-KW"/>
</dbReference>
<feature type="binding site" evidence="5">
    <location>
        <begin position="243"/>
        <end position="249"/>
    </location>
    <ligand>
        <name>S-adenosyl-L-methionine</name>
        <dbReference type="ChEBI" id="CHEBI:59789"/>
    </ligand>
</feature>
<evidence type="ECO:0000313" key="8">
    <source>
        <dbReference type="Proteomes" id="UP001589683"/>
    </source>
</evidence>
<dbReference type="EC" id="2.1.1.-" evidence="7"/>
<dbReference type="PANTHER" id="PTHR22807">
    <property type="entry name" value="NOP2 YEAST -RELATED NOL1/NOP2/FMU SUN DOMAIN-CONTAINING"/>
    <property type="match status" value="1"/>
</dbReference>
<feature type="domain" description="SAM-dependent MTase RsmB/NOP-type" evidence="6">
    <location>
        <begin position="146"/>
        <end position="424"/>
    </location>
</feature>
<keyword evidence="3 5" id="KW-0949">S-adenosyl-L-methionine</keyword>
<dbReference type="Gene3D" id="1.10.940.10">
    <property type="entry name" value="NusB-like"/>
    <property type="match status" value="1"/>
</dbReference>
<dbReference type="PROSITE" id="PS51686">
    <property type="entry name" value="SAM_MT_RSMB_NOP"/>
    <property type="match status" value="1"/>
</dbReference>
<dbReference type="InterPro" id="IPR049560">
    <property type="entry name" value="MeTrfase_RsmB-F_NOP2_cat"/>
</dbReference>
<dbReference type="InterPro" id="IPR001678">
    <property type="entry name" value="MeTrfase_RsmB-F_NOP2_dom"/>
</dbReference>
<dbReference type="CDD" id="cd02440">
    <property type="entry name" value="AdoMet_MTases"/>
    <property type="match status" value="1"/>
</dbReference>
<keyword evidence="2 5" id="KW-0808">Transferase</keyword>
<dbReference type="Pfam" id="PF01189">
    <property type="entry name" value="Methyltr_RsmB-F"/>
    <property type="match status" value="1"/>
</dbReference>
<dbReference type="Gene3D" id="3.40.50.150">
    <property type="entry name" value="Vaccinia Virus protein VP39"/>
    <property type="match status" value="1"/>
</dbReference>
<dbReference type="Pfam" id="PF01029">
    <property type="entry name" value="NusB"/>
    <property type="match status" value="1"/>
</dbReference>
<feature type="binding site" evidence="5">
    <location>
        <position position="264"/>
    </location>
    <ligand>
        <name>S-adenosyl-L-methionine</name>
        <dbReference type="ChEBI" id="CHEBI:59789"/>
    </ligand>
</feature>
<protein>
    <submittedName>
        <fullName evidence="7">RsmB/NOP family class I SAM-dependent RNA methyltransferase</fullName>
        <ecNumber evidence="7">2.1.1.-</ecNumber>
    </submittedName>
</protein>
<name>A0ABV5JDL7_9RHOB</name>
<evidence type="ECO:0000313" key="7">
    <source>
        <dbReference type="EMBL" id="MFB9231559.1"/>
    </source>
</evidence>
<dbReference type="SUPFAM" id="SSF48013">
    <property type="entry name" value="NusB-like"/>
    <property type="match status" value="1"/>
</dbReference>
<reference evidence="7 8" key="1">
    <citation type="submission" date="2024-09" db="EMBL/GenBank/DDBJ databases">
        <authorList>
            <person name="Sun Q."/>
            <person name="Mori K."/>
        </authorList>
    </citation>
    <scope>NUCLEOTIDE SEQUENCE [LARGE SCALE GENOMIC DNA]</scope>
    <source>
        <strain evidence="7 8">CECT 8726</strain>
    </source>
</reference>
<keyword evidence="8" id="KW-1185">Reference proteome</keyword>
<sequence length="424" mass="45752">MSQQGVAPRLAAVQLMDAVMKDGRLLSELTGGKGPLARLDPAEAARAMRLALQTLRWMARADRLLGRYLRKMPPLWVMNVLRLAVMEICVEGEAAHGVVNSAVNITRKGPKTESFSGLVNATLRKVADQGPALWPGLAAPQLPKWLRKPLIADYGKPAVVAVEAAHTAGAPLDLTPKGAESEALARKLGGEVLPTGSVRLQDAGQVTALPGFETGDWWVQDAAAALPVKLLAPQKGEAVLDLCAAPGGKTMQIAATGADVTALDLSKARMARVEENLKRTQLDARLEIGDALTWDGGPYDAILLDAPCTATGTIRRHPDLPYAKDGSDFPQLFKLQERMIDHALSLLKPGGRMVFCTCSLLFDEGEIQVEDALKHHPDLHIERPALDGIEPDWITSEGGLRLRPDFWAERGGMDGFYMAVLRKD</sequence>
<comment type="caution">
    <text evidence="5">Lacks conserved residue(s) required for the propagation of feature annotation.</text>
</comment>
<evidence type="ECO:0000256" key="5">
    <source>
        <dbReference type="PROSITE-ProRule" id="PRU01023"/>
    </source>
</evidence>
<organism evidence="7 8">
    <name type="scientific">Pseudohalocynthiibacter aestuariivivens</name>
    <dbReference type="NCBI Taxonomy" id="1591409"/>
    <lineage>
        <taxon>Bacteria</taxon>
        <taxon>Pseudomonadati</taxon>
        <taxon>Pseudomonadota</taxon>
        <taxon>Alphaproteobacteria</taxon>
        <taxon>Rhodobacterales</taxon>
        <taxon>Paracoccaceae</taxon>
        <taxon>Pseudohalocynthiibacter</taxon>
    </lineage>
</organism>
<dbReference type="InterPro" id="IPR035926">
    <property type="entry name" value="NusB-like_sf"/>
</dbReference>
<evidence type="ECO:0000256" key="3">
    <source>
        <dbReference type="ARBA" id="ARBA00022691"/>
    </source>
</evidence>
<dbReference type="InterPro" id="IPR023267">
    <property type="entry name" value="RCMT"/>
</dbReference>